<dbReference type="InterPro" id="IPR003959">
    <property type="entry name" value="ATPase_AAA_core"/>
</dbReference>
<dbReference type="Pfam" id="PF17862">
    <property type="entry name" value="AAA_lid_3"/>
    <property type="match status" value="1"/>
</dbReference>
<keyword evidence="2 5" id="KW-0547">Nucleotide-binding</keyword>
<dbReference type="InterPro" id="IPR003593">
    <property type="entry name" value="AAA+_ATPase"/>
</dbReference>
<dbReference type="PANTHER" id="PTHR23069:SF4">
    <property type="entry name" value="ATPASE FAMILY AAA DOMAIN-CONTAINING PROTEIN 2"/>
    <property type="match status" value="1"/>
</dbReference>
<dbReference type="Gene3D" id="3.40.50.300">
    <property type="entry name" value="P-loop containing nucleotide triphosphate hydrolases"/>
    <property type="match status" value="1"/>
</dbReference>
<feature type="non-terminal residue" evidence="7">
    <location>
        <position position="1"/>
    </location>
</feature>
<sequence>AHKDRMKIGTSLADVDPVKIDCSVRFDGVGGLSDHISALKEMVVFPLLYPEVFERFKIQPPRGCLFYGPPGTGKTLVARALANEFSQGDRRVAFFMRKGADCLSKWVGESERQLCLLFDQAYQMRPSIIFFDEIDGLAPVRSSKQDQVHSSVVSTLLALMDGLESRGEVVVIGATNRLDSLDPALRRPGRFDREFLFNLPNKEARKEIFKIHTRDWTLKPVDKFLEELAEKCVGYCGADIKALCAEAALCALRRRYPQIYERSEKLQLDVTSIKITAKDFVTAMQKTVPASQRAVASPGRALSPILKPLLEKTLERILQGLQRVFPHAELALKKDQQQGITMTSMLTKLSCLPVLGNDVIDTDEESPSIFEERPTHKVPDSEKEEFLTFNRSMFVPFIFTFLRCPGLNPRCQPTSFRPRFLLVEDPGCGQAFHLAPAVIHALEKFPVYTLDLPALFVSTTSPEETCAQLMQEAQRTAPSIMYIPQIPLWWETVGPTVRAVFTTLLQNIPTFAPVLLLATSDVQHEDLPEEIKVLFNNDCEEIFKIQWPTCAERRSFFEDLVMKQAAKPPASKNNA</sequence>
<dbReference type="Pfam" id="PF00004">
    <property type="entry name" value="AAA"/>
    <property type="match status" value="1"/>
</dbReference>
<organism evidence="7 8">
    <name type="scientific">Tyrannus savana</name>
    <name type="common">Fork-tailed flycatcher</name>
    <name type="synonym">Muscivora tyrannus</name>
    <dbReference type="NCBI Taxonomy" id="137541"/>
    <lineage>
        <taxon>Eukaryota</taxon>
        <taxon>Metazoa</taxon>
        <taxon>Chordata</taxon>
        <taxon>Craniata</taxon>
        <taxon>Vertebrata</taxon>
        <taxon>Euteleostomi</taxon>
        <taxon>Archelosauria</taxon>
        <taxon>Archosauria</taxon>
        <taxon>Dinosauria</taxon>
        <taxon>Saurischia</taxon>
        <taxon>Theropoda</taxon>
        <taxon>Coelurosauria</taxon>
        <taxon>Aves</taxon>
        <taxon>Neognathae</taxon>
        <taxon>Neoaves</taxon>
        <taxon>Telluraves</taxon>
        <taxon>Australaves</taxon>
        <taxon>Passeriformes</taxon>
        <taxon>Tyrannidae</taxon>
        <taxon>Tyrannus</taxon>
    </lineage>
</organism>
<keyword evidence="8" id="KW-1185">Reference proteome</keyword>
<dbReference type="GO" id="GO:0006337">
    <property type="term" value="P:nucleosome disassembly"/>
    <property type="evidence" value="ECO:0007669"/>
    <property type="project" value="TreeGrafter"/>
</dbReference>
<proteinExistence type="inferred from homology"/>
<comment type="caution">
    <text evidence="7">The sequence shown here is derived from an EMBL/GenBank/DDBJ whole genome shotgun (WGS) entry which is preliminary data.</text>
</comment>
<feature type="non-terminal residue" evidence="7">
    <location>
        <position position="575"/>
    </location>
</feature>
<evidence type="ECO:0000313" key="8">
    <source>
        <dbReference type="Proteomes" id="UP000537779"/>
    </source>
</evidence>
<reference evidence="7 8" key="1">
    <citation type="submission" date="2019-09" db="EMBL/GenBank/DDBJ databases">
        <title>Bird 10,000 Genomes (B10K) Project - Family phase.</title>
        <authorList>
            <person name="Zhang G."/>
        </authorList>
    </citation>
    <scope>NUCLEOTIDE SEQUENCE [LARGE SCALE GENOMIC DNA]</scope>
    <source>
        <strain evidence="7">B10K-DU-001-37</strain>
        <tissue evidence="7">Muscle</tissue>
    </source>
</reference>
<keyword evidence="4" id="KW-0103">Bromodomain</keyword>
<dbReference type="Proteomes" id="UP000537779">
    <property type="component" value="Unassembled WGS sequence"/>
</dbReference>
<dbReference type="InterPro" id="IPR045199">
    <property type="entry name" value="ATAD2-like"/>
</dbReference>
<feature type="domain" description="AAA+ ATPase" evidence="6">
    <location>
        <begin position="60"/>
        <end position="201"/>
    </location>
</feature>
<dbReference type="SUPFAM" id="SSF52540">
    <property type="entry name" value="P-loop containing nucleoside triphosphate hydrolases"/>
    <property type="match status" value="2"/>
</dbReference>
<dbReference type="GO" id="GO:0016887">
    <property type="term" value="F:ATP hydrolysis activity"/>
    <property type="evidence" value="ECO:0007669"/>
    <property type="project" value="InterPro"/>
</dbReference>
<evidence type="ECO:0000256" key="4">
    <source>
        <dbReference type="ARBA" id="ARBA00023117"/>
    </source>
</evidence>
<dbReference type="AlphaFoldDB" id="A0A7L0X0G0"/>
<gene>
    <name evidence="7" type="primary">Atad2</name>
    <name evidence="7" type="ORF">TYRSAV_R04959</name>
</gene>
<dbReference type="EMBL" id="VXAW01000492">
    <property type="protein sequence ID" value="NXL96808.1"/>
    <property type="molecule type" value="Genomic_DNA"/>
</dbReference>
<dbReference type="GO" id="GO:0042393">
    <property type="term" value="F:histone binding"/>
    <property type="evidence" value="ECO:0007669"/>
    <property type="project" value="TreeGrafter"/>
</dbReference>
<dbReference type="GO" id="GO:0045815">
    <property type="term" value="P:transcription initiation-coupled chromatin remodeling"/>
    <property type="evidence" value="ECO:0007669"/>
    <property type="project" value="TreeGrafter"/>
</dbReference>
<dbReference type="FunFam" id="3.40.50.300:FF:000061">
    <property type="entry name" value="ATPase family, AAA domain-containing 2"/>
    <property type="match status" value="1"/>
</dbReference>
<dbReference type="Gene3D" id="1.10.8.60">
    <property type="match status" value="1"/>
</dbReference>
<keyword evidence="3 5" id="KW-0067">ATP-binding</keyword>
<dbReference type="InterPro" id="IPR003960">
    <property type="entry name" value="ATPase_AAA_CS"/>
</dbReference>
<evidence type="ECO:0000256" key="2">
    <source>
        <dbReference type="ARBA" id="ARBA00022741"/>
    </source>
</evidence>
<dbReference type="GO" id="GO:0005524">
    <property type="term" value="F:ATP binding"/>
    <property type="evidence" value="ECO:0007669"/>
    <property type="project" value="UniProtKB-KW"/>
</dbReference>
<evidence type="ECO:0000259" key="6">
    <source>
        <dbReference type="SMART" id="SM00382"/>
    </source>
</evidence>
<dbReference type="InterPro" id="IPR041569">
    <property type="entry name" value="AAA_lid_3"/>
</dbReference>
<evidence type="ECO:0000256" key="1">
    <source>
        <dbReference type="ARBA" id="ARBA00006914"/>
    </source>
</evidence>
<dbReference type="FunFam" id="3.40.50.300:FF:000734">
    <property type="entry name" value="ATPase family, AAA domain containing 2"/>
    <property type="match status" value="1"/>
</dbReference>
<evidence type="ECO:0000256" key="5">
    <source>
        <dbReference type="RuleBase" id="RU003651"/>
    </source>
</evidence>
<dbReference type="SMART" id="SM00382">
    <property type="entry name" value="AAA"/>
    <property type="match status" value="1"/>
</dbReference>
<dbReference type="PROSITE" id="PS00674">
    <property type="entry name" value="AAA"/>
    <property type="match status" value="1"/>
</dbReference>
<evidence type="ECO:0000256" key="3">
    <source>
        <dbReference type="ARBA" id="ARBA00022840"/>
    </source>
</evidence>
<dbReference type="GO" id="GO:0003682">
    <property type="term" value="F:chromatin binding"/>
    <property type="evidence" value="ECO:0007669"/>
    <property type="project" value="TreeGrafter"/>
</dbReference>
<evidence type="ECO:0000313" key="7">
    <source>
        <dbReference type="EMBL" id="NXL96808.1"/>
    </source>
</evidence>
<name>A0A7L0X0G0_TYRSA</name>
<accession>A0A7L0X0G0</accession>
<dbReference type="PANTHER" id="PTHR23069">
    <property type="entry name" value="AAA DOMAIN-CONTAINING"/>
    <property type="match status" value="1"/>
</dbReference>
<dbReference type="GO" id="GO:0006334">
    <property type="term" value="P:nucleosome assembly"/>
    <property type="evidence" value="ECO:0007669"/>
    <property type="project" value="TreeGrafter"/>
</dbReference>
<protein>
    <submittedName>
        <fullName evidence="7">ATAD2 protein</fullName>
    </submittedName>
</protein>
<dbReference type="FunFam" id="1.10.8.60:FF:000016">
    <property type="entry name" value="ATPase family AAA domain-containing protein 2B"/>
    <property type="match status" value="1"/>
</dbReference>
<dbReference type="GO" id="GO:0005634">
    <property type="term" value="C:nucleus"/>
    <property type="evidence" value="ECO:0007669"/>
    <property type="project" value="TreeGrafter"/>
</dbReference>
<dbReference type="InterPro" id="IPR027417">
    <property type="entry name" value="P-loop_NTPase"/>
</dbReference>
<comment type="similarity">
    <text evidence="1 5">Belongs to the AAA ATPase family.</text>
</comment>